<dbReference type="InterPro" id="IPR027417">
    <property type="entry name" value="P-loop_NTPase"/>
</dbReference>
<keyword evidence="2" id="KW-0808">Transferase</keyword>
<sequence length="324" mass="36145">MLTRHDENYNGSRKLQKPFLGLSSFRQSSFSIIHSIRGPTFAGERTTVASAPTIAPPCQKKKLVFVMGSTGSGKSRLSIDIASHYLGEVINSDKMQVYKGLDIITNKMAESDRRGVPHHLIGEVEPDVDFTAEDFCMAATSAIERIVEQGRVPIIVGGSNSFVEALVQNPSVEFKSRYEPCFIWLNVAPPILDTYLSKRVDDMVRGGLVEEVKAVFSPNLDYKRGIYRSIGVPEMDAYLRADRMVGYIERETLLKEAIDDIKANTCKLASKQVGKIETLRNKLGWNMHQIDTTPVFEKCGEEADAAWEMLVKKPTFGIIDSFLT</sequence>
<proteinExistence type="inferred from homology"/>
<evidence type="ECO:0000313" key="6">
    <source>
        <dbReference type="EMBL" id="WJZ93060.1"/>
    </source>
</evidence>
<dbReference type="Pfam" id="PF01715">
    <property type="entry name" value="IPPT"/>
    <property type="match status" value="2"/>
</dbReference>
<evidence type="ECO:0000256" key="3">
    <source>
        <dbReference type="ARBA" id="ARBA00022712"/>
    </source>
</evidence>
<keyword evidence="3" id="KW-0203">Cytokinin biosynthesis</keyword>
<evidence type="ECO:0000256" key="1">
    <source>
        <dbReference type="ARBA" id="ARBA00005842"/>
    </source>
</evidence>
<dbReference type="EMBL" id="CP126655">
    <property type="protein sequence ID" value="WJZ93060.1"/>
    <property type="molecule type" value="Genomic_DNA"/>
</dbReference>
<gene>
    <name evidence="6" type="ORF">VitviT2T_012023</name>
</gene>
<dbReference type="SUPFAM" id="SSF52540">
    <property type="entry name" value="P-loop containing nucleoside triphosphate hydrolases"/>
    <property type="match status" value="1"/>
</dbReference>
<dbReference type="PANTHER" id="PTHR11088">
    <property type="entry name" value="TRNA DIMETHYLALLYLTRANSFERASE"/>
    <property type="match status" value="1"/>
</dbReference>
<dbReference type="Gene3D" id="1.10.287.890">
    <property type="entry name" value="Crystal structure of tRNA isopentenylpyrophosphate transferase (bh2366) domain"/>
    <property type="match status" value="1"/>
</dbReference>
<reference evidence="6 7" key="1">
    <citation type="journal article" date="2023" name="Hortic Res">
        <title>The complete reference genome for grapevine (Vitis vinifera L.) genetics and breeding.</title>
        <authorList>
            <person name="Shi X."/>
            <person name="Cao S."/>
            <person name="Wang X."/>
            <person name="Huang S."/>
            <person name="Wang Y."/>
            <person name="Liu Z."/>
            <person name="Liu W."/>
            <person name="Leng X."/>
            <person name="Peng Y."/>
            <person name="Wang N."/>
            <person name="Wang Y."/>
            <person name="Ma Z."/>
            <person name="Xu X."/>
            <person name="Zhang F."/>
            <person name="Xue H."/>
            <person name="Zhong H."/>
            <person name="Wang Y."/>
            <person name="Zhang K."/>
            <person name="Velt A."/>
            <person name="Avia K."/>
            <person name="Holtgrawe D."/>
            <person name="Grimplet J."/>
            <person name="Matus J.T."/>
            <person name="Ware D."/>
            <person name="Wu X."/>
            <person name="Wang H."/>
            <person name="Liu C."/>
            <person name="Fang Y."/>
            <person name="Rustenholz C."/>
            <person name="Cheng Z."/>
            <person name="Xiao H."/>
            <person name="Zhou Y."/>
        </authorList>
    </citation>
    <scope>NUCLEOTIDE SEQUENCE [LARGE SCALE GENOMIC DNA]</scope>
    <source>
        <strain evidence="7">cv. Pinot noir / PN40024</strain>
        <tissue evidence="6">Leaf</tissue>
    </source>
</reference>
<evidence type="ECO:0000256" key="5">
    <source>
        <dbReference type="ARBA" id="ARBA00022840"/>
    </source>
</evidence>
<dbReference type="PANTHER" id="PTHR11088:SF74">
    <property type="entry name" value="ADENYLATE ISOPENTENYLTRANSFERASE 5, CHLOROPLASTIC"/>
    <property type="match status" value="1"/>
</dbReference>
<evidence type="ECO:0000256" key="2">
    <source>
        <dbReference type="ARBA" id="ARBA00022679"/>
    </source>
</evidence>
<dbReference type="InterPro" id="IPR039657">
    <property type="entry name" value="Dimethylallyltransferase"/>
</dbReference>
<keyword evidence="7" id="KW-1185">Reference proteome</keyword>
<accession>A0ABY9CCJ4</accession>
<protein>
    <recommendedName>
        <fullName evidence="8">Adenylate isopentenyltransferase 5, chloroplastic</fullName>
    </recommendedName>
</protein>
<evidence type="ECO:0000256" key="4">
    <source>
        <dbReference type="ARBA" id="ARBA00022741"/>
    </source>
</evidence>
<evidence type="ECO:0000313" key="7">
    <source>
        <dbReference type="Proteomes" id="UP001227230"/>
    </source>
</evidence>
<name>A0ABY9CCJ4_VITVI</name>
<dbReference type="Proteomes" id="UP001227230">
    <property type="component" value="Chromosome 8"/>
</dbReference>
<organism evidence="6 7">
    <name type="scientific">Vitis vinifera</name>
    <name type="common">Grape</name>
    <dbReference type="NCBI Taxonomy" id="29760"/>
    <lineage>
        <taxon>Eukaryota</taxon>
        <taxon>Viridiplantae</taxon>
        <taxon>Streptophyta</taxon>
        <taxon>Embryophyta</taxon>
        <taxon>Tracheophyta</taxon>
        <taxon>Spermatophyta</taxon>
        <taxon>Magnoliopsida</taxon>
        <taxon>eudicotyledons</taxon>
        <taxon>Gunneridae</taxon>
        <taxon>Pentapetalae</taxon>
        <taxon>rosids</taxon>
        <taxon>Vitales</taxon>
        <taxon>Vitaceae</taxon>
        <taxon>Viteae</taxon>
        <taxon>Vitis</taxon>
    </lineage>
</organism>
<comment type="similarity">
    <text evidence="1">Belongs to the IPP transferase family.</text>
</comment>
<evidence type="ECO:0008006" key="8">
    <source>
        <dbReference type="Google" id="ProtNLM"/>
    </source>
</evidence>
<keyword evidence="5" id="KW-0067">ATP-binding</keyword>
<dbReference type="Gene3D" id="3.40.50.300">
    <property type="entry name" value="P-loop containing nucleotide triphosphate hydrolases"/>
    <property type="match status" value="1"/>
</dbReference>
<keyword evidence="4" id="KW-0547">Nucleotide-binding</keyword>